<dbReference type="InterPro" id="IPR052166">
    <property type="entry name" value="Diverse_Acyl-CoA_DH"/>
</dbReference>
<sequence length="589" mass="63436">MYKAPLKDLRFVMHNLLGDDQLAGLPGLEEYSPDFTDSVLEEAGKFAEEVLQPINRVGDTRGAKWTAEGVVMPPEFKDAYAQFAAGGWAQLRASPEHGGQGAPTMLGTAVEELWASANLAFKLCPMLSQSAVEAIERCGTPQQKETYLPKMISGEWTGTMVLTEPQAGSDLAAIRTRAVREGDHYRLHGSKIFITYGDHDLTSNTIHLVLGRVEGAPAGVKGISLFIVPKVLVKADGSLGERNDVRCVSIEHKLGIHGSPTCVLSFGDKQGAVAYLVGEENRGLEYMFIMMNAARLSVGLEGYALAERSYQHALAYARTRVQGRPGGKSGPAEGKPLPIAYHQDIKRMLLTMKGYADAARAIALYAALQLDLGRRHTDESMRAAAQSRGDLLIPIVKGWSTEMGLLATSLGVQIHGGMGFIEETGAAQYYRDVRITTIYEGTTGIQAGDLIGRKVGRDAGAAMNALIADMLSDLDSLKGTPIGAAAIDAVRKLREATQDLLDAHRRGPEQPQAVAVPYLLLCGFAIGGWLMAKSDDLTRKNVTNDAEFNRSKQQIARAYVEHILPQAQAYAAVVKSGSTSIVDADPALF</sequence>
<feature type="domain" description="Acyl-CoA oxidase/dehydrogenase middle" evidence="12">
    <location>
        <begin position="160"/>
        <end position="267"/>
    </location>
</feature>
<evidence type="ECO:0000256" key="2">
    <source>
        <dbReference type="ARBA" id="ARBA00009347"/>
    </source>
</evidence>
<dbReference type="Pfam" id="PF02770">
    <property type="entry name" value="Acyl-CoA_dh_M"/>
    <property type="match status" value="1"/>
</dbReference>
<dbReference type="InterPro" id="IPR006091">
    <property type="entry name" value="Acyl-CoA_Oxase/DH_mid-dom"/>
</dbReference>
<evidence type="ECO:0000256" key="4">
    <source>
        <dbReference type="ARBA" id="ARBA00022827"/>
    </source>
</evidence>
<evidence type="ECO:0000256" key="3">
    <source>
        <dbReference type="ARBA" id="ARBA00022630"/>
    </source>
</evidence>
<evidence type="ECO:0000256" key="1">
    <source>
        <dbReference type="ARBA" id="ARBA00001974"/>
    </source>
</evidence>
<dbReference type="Pfam" id="PF12806">
    <property type="entry name" value="Acyl-CoA_dh_C"/>
    <property type="match status" value="1"/>
</dbReference>
<evidence type="ECO:0000313" key="16">
    <source>
        <dbReference type="Proteomes" id="UP000588068"/>
    </source>
</evidence>
<dbReference type="Gene3D" id="1.20.140.10">
    <property type="entry name" value="Butyryl-CoA Dehydrogenase, subunit A, domain 3"/>
    <property type="match status" value="1"/>
</dbReference>
<dbReference type="InterPro" id="IPR009075">
    <property type="entry name" value="AcylCo_DH/oxidase_C"/>
</dbReference>
<evidence type="ECO:0000256" key="8">
    <source>
        <dbReference type="ARBA" id="ARBA00066694"/>
    </source>
</evidence>
<dbReference type="GO" id="GO:0016627">
    <property type="term" value="F:oxidoreductase activity, acting on the CH-CH group of donors"/>
    <property type="evidence" value="ECO:0007669"/>
    <property type="project" value="InterPro"/>
</dbReference>
<evidence type="ECO:0000256" key="7">
    <source>
        <dbReference type="ARBA" id="ARBA00058683"/>
    </source>
</evidence>
<organism evidence="15 16">
    <name type="scientific">Povalibacter uvarum</name>
    <dbReference type="NCBI Taxonomy" id="732238"/>
    <lineage>
        <taxon>Bacteria</taxon>
        <taxon>Pseudomonadati</taxon>
        <taxon>Pseudomonadota</taxon>
        <taxon>Gammaproteobacteria</taxon>
        <taxon>Steroidobacterales</taxon>
        <taxon>Steroidobacteraceae</taxon>
        <taxon>Povalibacter</taxon>
    </lineage>
</organism>
<feature type="domain" description="Acetyl-CoA dehydrogenase-like C-terminal" evidence="14">
    <location>
        <begin position="481"/>
        <end position="584"/>
    </location>
</feature>
<comment type="catalytic activity">
    <reaction evidence="6">
        <text>3-(methylsulfanyl)propanoyl-CoA + oxidized [electron-transfer flavoprotein] + H(+) = 3-(methylsulfanyl)acryloyl-CoA + reduced [electron-transfer flavoprotein]</text>
        <dbReference type="Rhea" id="RHEA:52612"/>
        <dbReference type="Rhea" id="RHEA-COMP:10685"/>
        <dbReference type="Rhea" id="RHEA-COMP:10686"/>
        <dbReference type="ChEBI" id="CHEBI:15378"/>
        <dbReference type="ChEBI" id="CHEBI:57692"/>
        <dbReference type="ChEBI" id="CHEBI:58307"/>
        <dbReference type="ChEBI" id="CHEBI:82815"/>
        <dbReference type="ChEBI" id="CHEBI:84994"/>
        <dbReference type="EC" id="1.3.99.41"/>
    </reaction>
    <physiologicalReaction direction="left-to-right" evidence="6">
        <dbReference type="Rhea" id="RHEA:52613"/>
    </physiologicalReaction>
</comment>
<reference evidence="15 16" key="1">
    <citation type="submission" date="2020-08" db="EMBL/GenBank/DDBJ databases">
        <title>Genomic Encyclopedia of Type Strains, Phase IV (KMG-IV): sequencing the most valuable type-strain genomes for metagenomic binning, comparative biology and taxonomic classification.</title>
        <authorList>
            <person name="Goeker M."/>
        </authorList>
    </citation>
    <scope>NUCLEOTIDE SEQUENCE [LARGE SCALE GENOMIC DNA]</scope>
    <source>
        <strain evidence="15 16">DSM 26723</strain>
    </source>
</reference>
<dbReference type="InterPro" id="IPR046373">
    <property type="entry name" value="Acyl-CoA_Oxase/DH_mid-dom_sf"/>
</dbReference>
<gene>
    <name evidence="15" type="ORF">HNQ60_000858</name>
</gene>
<dbReference type="PANTHER" id="PTHR42803:SF1">
    <property type="entry name" value="BROAD-SPECIFICITY LINEAR ACYL-COA DEHYDROGENASE FADE5"/>
    <property type="match status" value="1"/>
</dbReference>
<dbReference type="InterPro" id="IPR009100">
    <property type="entry name" value="AcylCoA_DH/oxidase_NM_dom_sf"/>
</dbReference>
<dbReference type="InterPro" id="IPR025878">
    <property type="entry name" value="Acyl-CoA_dh-like_C_dom"/>
</dbReference>
<comment type="function">
    <text evidence="7">Involved in the assimilation of dimethylsulphoniopropionate (DMSP), an important compound in the fixation of carbon in marine phytoplankton, by mediating the conversion of 3-(methylthio)propanoyl-CoA (MMPA-CoA) to 3-(methylthio)acryloyl-CoA (MTA-CoA).</text>
</comment>
<dbReference type="FunFam" id="2.40.110.10:FF:000031">
    <property type="entry name" value="Acyl-CoA dehydrogenase, putative"/>
    <property type="match status" value="1"/>
</dbReference>
<accession>A0A841HIM7</accession>
<keyword evidence="4 10" id="KW-0274">FAD</keyword>
<comment type="similarity">
    <text evidence="2 10">Belongs to the acyl-CoA dehydrogenase family.</text>
</comment>
<dbReference type="AlphaFoldDB" id="A0A841HIM7"/>
<dbReference type="InterPro" id="IPR037069">
    <property type="entry name" value="AcylCoA_DH/ox_N_sf"/>
</dbReference>
<evidence type="ECO:0000259" key="11">
    <source>
        <dbReference type="Pfam" id="PF00441"/>
    </source>
</evidence>
<proteinExistence type="inferred from homology"/>
<keyword evidence="5 10" id="KW-0560">Oxidoreductase</keyword>
<dbReference type="EMBL" id="JACHHZ010000001">
    <property type="protein sequence ID" value="MBB6092012.1"/>
    <property type="molecule type" value="Genomic_DNA"/>
</dbReference>
<dbReference type="Gene3D" id="2.40.110.10">
    <property type="entry name" value="Butyryl-CoA Dehydrogenase, subunit A, domain 2"/>
    <property type="match status" value="1"/>
</dbReference>
<name>A0A841HIM7_9GAMM</name>
<dbReference type="InterPro" id="IPR013786">
    <property type="entry name" value="AcylCoA_DH/ox_N"/>
</dbReference>
<comment type="caution">
    <text evidence="15">The sequence shown here is derived from an EMBL/GenBank/DDBJ whole genome shotgun (WGS) entry which is preliminary data.</text>
</comment>
<dbReference type="PANTHER" id="PTHR42803">
    <property type="entry name" value="ACYL-COA DEHYDROGENASE"/>
    <property type="match status" value="1"/>
</dbReference>
<comment type="cofactor">
    <cofactor evidence="1 10">
        <name>FAD</name>
        <dbReference type="ChEBI" id="CHEBI:57692"/>
    </cofactor>
</comment>
<dbReference type="Gene3D" id="1.10.540.10">
    <property type="entry name" value="Acyl-CoA dehydrogenase/oxidase, N-terminal domain"/>
    <property type="match status" value="1"/>
</dbReference>
<evidence type="ECO:0000259" key="13">
    <source>
        <dbReference type="Pfam" id="PF02771"/>
    </source>
</evidence>
<evidence type="ECO:0000256" key="5">
    <source>
        <dbReference type="ARBA" id="ARBA00023002"/>
    </source>
</evidence>
<evidence type="ECO:0000256" key="10">
    <source>
        <dbReference type="RuleBase" id="RU362125"/>
    </source>
</evidence>
<evidence type="ECO:0000259" key="14">
    <source>
        <dbReference type="Pfam" id="PF12806"/>
    </source>
</evidence>
<dbReference type="EC" id="1.3.99.41" evidence="8"/>
<feature type="domain" description="Acyl-CoA dehydrogenase/oxidase C-terminal" evidence="11">
    <location>
        <begin position="281"/>
        <end position="449"/>
    </location>
</feature>
<evidence type="ECO:0000256" key="9">
    <source>
        <dbReference type="ARBA" id="ARBA00069043"/>
    </source>
</evidence>
<evidence type="ECO:0000313" key="15">
    <source>
        <dbReference type="EMBL" id="MBB6092012.1"/>
    </source>
</evidence>
<keyword evidence="16" id="KW-1185">Reference proteome</keyword>
<dbReference type="Pfam" id="PF02771">
    <property type="entry name" value="Acyl-CoA_dh_N"/>
    <property type="match status" value="1"/>
</dbReference>
<dbReference type="InterPro" id="IPR036250">
    <property type="entry name" value="AcylCo_DH-like_C"/>
</dbReference>
<evidence type="ECO:0000256" key="6">
    <source>
        <dbReference type="ARBA" id="ARBA00051388"/>
    </source>
</evidence>
<feature type="domain" description="Acyl-CoA dehydrogenase/oxidase N-terminal" evidence="13">
    <location>
        <begin position="40"/>
        <end position="155"/>
    </location>
</feature>
<dbReference type="SUPFAM" id="SSF56645">
    <property type="entry name" value="Acyl-CoA dehydrogenase NM domain-like"/>
    <property type="match status" value="1"/>
</dbReference>
<protein>
    <recommendedName>
        <fullName evidence="9">3-methylmercaptopropionyl-CoA dehydrogenase</fullName>
        <ecNumber evidence="8">1.3.99.41</ecNumber>
    </recommendedName>
</protein>
<dbReference type="Proteomes" id="UP000588068">
    <property type="component" value="Unassembled WGS sequence"/>
</dbReference>
<dbReference type="GO" id="GO:0050660">
    <property type="term" value="F:flavin adenine dinucleotide binding"/>
    <property type="evidence" value="ECO:0007669"/>
    <property type="project" value="InterPro"/>
</dbReference>
<dbReference type="RefSeq" id="WP_184329774.1">
    <property type="nucleotide sequence ID" value="NZ_JACHHZ010000001.1"/>
</dbReference>
<dbReference type="SUPFAM" id="SSF47203">
    <property type="entry name" value="Acyl-CoA dehydrogenase C-terminal domain-like"/>
    <property type="match status" value="1"/>
</dbReference>
<dbReference type="Pfam" id="PF00441">
    <property type="entry name" value="Acyl-CoA_dh_1"/>
    <property type="match status" value="1"/>
</dbReference>
<evidence type="ECO:0000259" key="12">
    <source>
        <dbReference type="Pfam" id="PF02770"/>
    </source>
</evidence>
<keyword evidence="3 10" id="KW-0285">Flavoprotein</keyword>